<dbReference type="Pfam" id="PF00067">
    <property type="entry name" value="p450"/>
    <property type="match status" value="1"/>
</dbReference>
<dbReference type="Proteomes" id="UP000807353">
    <property type="component" value="Unassembled WGS sequence"/>
</dbReference>
<feature type="binding site" description="axial binding residue" evidence="14">
    <location>
        <position position="441"/>
    </location>
    <ligand>
        <name>heme</name>
        <dbReference type="ChEBI" id="CHEBI:30413"/>
    </ligand>
    <ligandPart>
        <name>Fe</name>
        <dbReference type="ChEBI" id="CHEBI:18248"/>
    </ligandPart>
</feature>
<keyword evidence="9 15" id="KW-0560">Oxidoreductase</keyword>
<dbReference type="CDD" id="cd11065">
    <property type="entry name" value="CYP64-like"/>
    <property type="match status" value="1"/>
</dbReference>
<dbReference type="InterPro" id="IPR050364">
    <property type="entry name" value="Cytochrome_P450_fung"/>
</dbReference>
<name>A0A9P5YBT9_9AGAR</name>
<keyword evidence="13" id="KW-0325">Glycoprotein</keyword>
<proteinExistence type="inferred from homology"/>
<evidence type="ECO:0000256" key="4">
    <source>
        <dbReference type="ARBA" id="ARBA00010617"/>
    </source>
</evidence>
<dbReference type="OrthoDB" id="1103324at2759"/>
<evidence type="ECO:0000256" key="15">
    <source>
        <dbReference type="RuleBase" id="RU000461"/>
    </source>
</evidence>
<organism evidence="16 17">
    <name type="scientific">Collybia nuda</name>
    <dbReference type="NCBI Taxonomy" id="64659"/>
    <lineage>
        <taxon>Eukaryota</taxon>
        <taxon>Fungi</taxon>
        <taxon>Dikarya</taxon>
        <taxon>Basidiomycota</taxon>
        <taxon>Agaricomycotina</taxon>
        <taxon>Agaricomycetes</taxon>
        <taxon>Agaricomycetidae</taxon>
        <taxon>Agaricales</taxon>
        <taxon>Tricholomatineae</taxon>
        <taxon>Clitocybaceae</taxon>
        <taxon>Collybia</taxon>
    </lineage>
</organism>
<reference evidence="16" key="1">
    <citation type="submission" date="2020-11" db="EMBL/GenBank/DDBJ databases">
        <authorList>
            <consortium name="DOE Joint Genome Institute"/>
            <person name="Ahrendt S."/>
            <person name="Riley R."/>
            <person name="Andreopoulos W."/>
            <person name="Labutti K."/>
            <person name="Pangilinan J."/>
            <person name="Ruiz-Duenas F.J."/>
            <person name="Barrasa J.M."/>
            <person name="Sanchez-Garcia M."/>
            <person name="Camarero S."/>
            <person name="Miyauchi S."/>
            <person name="Serrano A."/>
            <person name="Linde D."/>
            <person name="Babiker R."/>
            <person name="Drula E."/>
            <person name="Ayuso-Fernandez I."/>
            <person name="Pacheco R."/>
            <person name="Padilla G."/>
            <person name="Ferreira P."/>
            <person name="Barriuso J."/>
            <person name="Kellner H."/>
            <person name="Castanera R."/>
            <person name="Alfaro M."/>
            <person name="Ramirez L."/>
            <person name="Pisabarro A.G."/>
            <person name="Kuo A."/>
            <person name="Tritt A."/>
            <person name="Lipzen A."/>
            <person name="He G."/>
            <person name="Yan M."/>
            <person name="Ng V."/>
            <person name="Cullen D."/>
            <person name="Martin F."/>
            <person name="Rosso M.-N."/>
            <person name="Henrissat B."/>
            <person name="Hibbett D."/>
            <person name="Martinez A.T."/>
            <person name="Grigoriev I.V."/>
        </authorList>
    </citation>
    <scope>NUCLEOTIDE SEQUENCE</scope>
    <source>
        <strain evidence="16">CBS 247.69</strain>
    </source>
</reference>
<keyword evidence="10 14" id="KW-0408">Iron</keyword>
<dbReference type="PRINTS" id="PR00385">
    <property type="entry name" value="P450"/>
</dbReference>
<dbReference type="PANTHER" id="PTHR46300">
    <property type="entry name" value="P450, PUTATIVE (EUROFUNG)-RELATED-RELATED"/>
    <property type="match status" value="1"/>
</dbReference>
<dbReference type="InterPro" id="IPR036396">
    <property type="entry name" value="Cyt_P450_sf"/>
</dbReference>
<evidence type="ECO:0000256" key="12">
    <source>
        <dbReference type="ARBA" id="ARBA00023136"/>
    </source>
</evidence>
<comment type="pathway">
    <text evidence="3">Secondary metabolite biosynthesis.</text>
</comment>
<comment type="cofactor">
    <cofactor evidence="1 14">
        <name>heme</name>
        <dbReference type="ChEBI" id="CHEBI:30413"/>
    </cofactor>
</comment>
<dbReference type="PRINTS" id="PR00463">
    <property type="entry name" value="EP450I"/>
</dbReference>
<gene>
    <name evidence="16" type="ORF">BDZ94DRAFT_1249564</name>
</gene>
<evidence type="ECO:0000256" key="3">
    <source>
        <dbReference type="ARBA" id="ARBA00005179"/>
    </source>
</evidence>
<dbReference type="InterPro" id="IPR002401">
    <property type="entry name" value="Cyt_P450_E_grp-I"/>
</dbReference>
<dbReference type="InterPro" id="IPR017972">
    <property type="entry name" value="Cyt_P450_CS"/>
</dbReference>
<evidence type="ECO:0000256" key="9">
    <source>
        <dbReference type="ARBA" id="ARBA00023002"/>
    </source>
</evidence>
<evidence type="ECO:0000256" key="11">
    <source>
        <dbReference type="ARBA" id="ARBA00023033"/>
    </source>
</evidence>
<evidence type="ECO:0000256" key="6">
    <source>
        <dbReference type="ARBA" id="ARBA00022692"/>
    </source>
</evidence>
<keyword evidence="12" id="KW-0472">Membrane</keyword>
<evidence type="ECO:0000313" key="16">
    <source>
        <dbReference type="EMBL" id="KAF9467088.1"/>
    </source>
</evidence>
<evidence type="ECO:0000256" key="10">
    <source>
        <dbReference type="ARBA" id="ARBA00023004"/>
    </source>
</evidence>
<keyword evidence="17" id="KW-1185">Reference proteome</keyword>
<dbReference type="AlphaFoldDB" id="A0A9P5YBT9"/>
<protein>
    <submittedName>
        <fullName evidence="16">Cytochrome P450</fullName>
    </submittedName>
</protein>
<dbReference type="EMBL" id="MU150238">
    <property type="protein sequence ID" value="KAF9467088.1"/>
    <property type="molecule type" value="Genomic_DNA"/>
</dbReference>
<evidence type="ECO:0000256" key="7">
    <source>
        <dbReference type="ARBA" id="ARBA00022723"/>
    </source>
</evidence>
<dbReference type="Gene3D" id="1.10.630.10">
    <property type="entry name" value="Cytochrome P450"/>
    <property type="match status" value="1"/>
</dbReference>
<keyword evidence="8" id="KW-1133">Transmembrane helix</keyword>
<dbReference type="PROSITE" id="PS00086">
    <property type="entry name" value="CYTOCHROME_P450"/>
    <property type="match status" value="1"/>
</dbReference>
<dbReference type="GO" id="GO:0005506">
    <property type="term" value="F:iron ion binding"/>
    <property type="evidence" value="ECO:0007669"/>
    <property type="project" value="InterPro"/>
</dbReference>
<evidence type="ECO:0000256" key="8">
    <source>
        <dbReference type="ARBA" id="ARBA00022989"/>
    </source>
</evidence>
<dbReference type="PANTHER" id="PTHR46300:SF2">
    <property type="entry name" value="CYTOCHROME P450 MONOOXYGENASE ALNH-RELATED"/>
    <property type="match status" value="1"/>
</dbReference>
<dbReference type="GO" id="GO:0004497">
    <property type="term" value="F:monooxygenase activity"/>
    <property type="evidence" value="ECO:0007669"/>
    <property type="project" value="UniProtKB-KW"/>
</dbReference>
<evidence type="ECO:0000256" key="13">
    <source>
        <dbReference type="ARBA" id="ARBA00023180"/>
    </source>
</evidence>
<dbReference type="InterPro" id="IPR001128">
    <property type="entry name" value="Cyt_P450"/>
</dbReference>
<comment type="caution">
    <text evidence="16">The sequence shown here is derived from an EMBL/GenBank/DDBJ whole genome shotgun (WGS) entry which is preliminary data.</text>
</comment>
<dbReference type="GO" id="GO:0016020">
    <property type="term" value="C:membrane"/>
    <property type="evidence" value="ECO:0007669"/>
    <property type="project" value="UniProtKB-SubCell"/>
</dbReference>
<evidence type="ECO:0000256" key="5">
    <source>
        <dbReference type="ARBA" id="ARBA00022617"/>
    </source>
</evidence>
<dbReference type="GO" id="GO:0016705">
    <property type="term" value="F:oxidoreductase activity, acting on paired donors, with incorporation or reduction of molecular oxygen"/>
    <property type="evidence" value="ECO:0007669"/>
    <property type="project" value="InterPro"/>
</dbReference>
<evidence type="ECO:0000256" key="2">
    <source>
        <dbReference type="ARBA" id="ARBA00004167"/>
    </source>
</evidence>
<keyword evidence="11 15" id="KW-0503">Monooxygenase</keyword>
<sequence>MENLVPAALFILPIAFLFKIFLDLGSRDAHLPRGPPTRWLIGNAHVFPSSHPHLTFSEWAREYGDVMSLKIFHKTIIILNSPTAIREIIDKRNISSSNRPSMVIGKRLIPNDTNFGMAQFADENWKIHRKAVAGLLHHDNFKRYAELQTAESHQLMWDLYHSPDRWFEHIHRFVVSFASIIVYGKRSPRLESLDVTQFLTVHPQFMEAMNIATVVPVDLFPILEYVPEVFAKWKRQVKNVRGMHEALYGRLLDEVQGRLKLGAGNGCFLEDIINRADDLGINTREQLLNLGGVLLQGSDTSSAALQNLVFCLVCYPEAQEKAFQEVERVVGSDRAPRCDDLPNLPYIRALVEECNRLRPVDPLALPHSMNQDEVIDGVLYPKGATIFMNIWGIMHDKRFFKDPDDFEPERFIKHPLGVRLDVEDDPARRANLMFGGGRRVCPGIAFAQSSLGINAANFIWTFRFLPHQDSSGKEVFPDMSNYTTGVTSNPKPTKIRIVPRSQKRMDIIERCFGETARIFAPFEQELSSDDLIFNKTNRDCF</sequence>
<keyword evidence="5 14" id="KW-0349">Heme</keyword>
<comment type="similarity">
    <text evidence="4 15">Belongs to the cytochrome P450 family.</text>
</comment>
<evidence type="ECO:0000256" key="1">
    <source>
        <dbReference type="ARBA" id="ARBA00001971"/>
    </source>
</evidence>
<evidence type="ECO:0000313" key="17">
    <source>
        <dbReference type="Proteomes" id="UP000807353"/>
    </source>
</evidence>
<keyword evidence="7 14" id="KW-0479">Metal-binding</keyword>
<dbReference type="GO" id="GO:0020037">
    <property type="term" value="F:heme binding"/>
    <property type="evidence" value="ECO:0007669"/>
    <property type="project" value="InterPro"/>
</dbReference>
<keyword evidence="6" id="KW-0812">Transmembrane</keyword>
<dbReference type="SUPFAM" id="SSF48264">
    <property type="entry name" value="Cytochrome P450"/>
    <property type="match status" value="1"/>
</dbReference>
<accession>A0A9P5YBT9</accession>
<comment type="subcellular location">
    <subcellularLocation>
        <location evidence="2">Membrane</location>
        <topology evidence="2">Single-pass membrane protein</topology>
    </subcellularLocation>
</comment>
<evidence type="ECO:0000256" key="14">
    <source>
        <dbReference type="PIRSR" id="PIRSR602401-1"/>
    </source>
</evidence>